<keyword evidence="7 16" id="KW-0378">Hydrolase</keyword>
<evidence type="ECO:0000256" key="8">
    <source>
        <dbReference type="ARBA" id="ARBA00022833"/>
    </source>
</evidence>
<feature type="binding site" evidence="14">
    <location>
        <position position="142"/>
    </location>
    <ligand>
        <name>Zn(2+)</name>
        <dbReference type="ChEBI" id="CHEBI:29105"/>
        <label>2</label>
    </ligand>
</feature>
<keyword evidence="6 14" id="KW-0479">Metal-binding</keyword>
<feature type="active site" description="Phosphoserine intermediate" evidence="13">
    <location>
        <position position="192"/>
    </location>
</feature>
<keyword evidence="4" id="KW-1003">Cell membrane</keyword>
<evidence type="ECO:0000256" key="7">
    <source>
        <dbReference type="ARBA" id="ARBA00022801"/>
    </source>
</evidence>
<dbReference type="Proteomes" id="UP000053105">
    <property type="component" value="Unassembled WGS sequence"/>
</dbReference>
<keyword evidence="18" id="KW-1185">Reference proteome</keyword>
<organism evidence="17 18">
    <name type="scientific">Melipona quadrifasciata</name>
    <dbReference type="NCBI Taxonomy" id="166423"/>
    <lineage>
        <taxon>Eukaryota</taxon>
        <taxon>Metazoa</taxon>
        <taxon>Ecdysozoa</taxon>
        <taxon>Arthropoda</taxon>
        <taxon>Hexapoda</taxon>
        <taxon>Insecta</taxon>
        <taxon>Pterygota</taxon>
        <taxon>Neoptera</taxon>
        <taxon>Endopterygota</taxon>
        <taxon>Hymenoptera</taxon>
        <taxon>Apocrita</taxon>
        <taxon>Aculeata</taxon>
        <taxon>Apoidea</taxon>
        <taxon>Anthophila</taxon>
        <taxon>Apidae</taxon>
        <taxon>Melipona</taxon>
    </lineage>
</organism>
<dbReference type="EC" id="3.1.3.1" evidence="3 16"/>
<evidence type="ECO:0000256" key="11">
    <source>
        <dbReference type="ARBA" id="ARBA00023180"/>
    </source>
</evidence>
<feature type="binding site" evidence="14">
    <location>
        <position position="142"/>
    </location>
    <ligand>
        <name>Mg(2+)</name>
        <dbReference type="ChEBI" id="CHEBI:18420"/>
    </ligand>
</feature>
<dbReference type="SMART" id="SM00098">
    <property type="entry name" value="alkPPc"/>
    <property type="match status" value="1"/>
</dbReference>
<sequence length="605" mass="67606">MAPSDSITLGLAVHEGFPFSPNHFSRESVLTVSLARSPPRAQSTRAFETLYKVTNFLGATVLALIRHHVPIRFTSSMKMKCLVVLVCSLLGFLELANTLPQGATEYEDMSFWLKSGQENLRRNLAYRNNVNRAKNVIIFIGDGMGISTITAGRIYKGQVKGNTGEEYKLAFEKFPNTGFAKTYNTDKQVPDSAGTATAIFSGVKCRYKVIGLDTRASFNQCNEQINQISKLTTIADWAQQSGMDTGFVTTTRITHATPAGLYAHTNNRDWECDTAIPKQYKGCVKDIARQLIEDAPGNKFKQIIMGGGAQHMGLPMSEPIDPDTCVRGDGENLATVWTENNPKGKLVTDTEQLLSIDIANTSKILGIFTPSHLPYHTVKTNQTPTLAEMTQQAVRLLRKNDNGFFLMVESGRIDMAHHHNYAQLAMRELSELEEAILVALQQVKLEETLVIVTADHSHAFSINGYPTRGNDILGFANDPKKKNVQPYETLSYINGPGFYHHRRNDTHDVNETWIPVDQDKTRNDPYYTHMAGVYLEDETHGGEDVGVYAIGPYSHLIRGTFEQNYIAHVVAYAACFKNWPSHCDEAYNRYFYELSNSNKLMHILA</sequence>
<dbReference type="FunFam" id="3.40.720.10:FF:000008">
    <property type="entry name" value="Alkaline phosphatase"/>
    <property type="match status" value="1"/>
</dbReference>
<dbReference type="AlphaFoldDB" id="A0A0N1ITJ8"/>
<keyword evidence="11" id="KW-0325">Glycoprotein</keyword>
<keyword evidence="12" id="KW-0449">Lipoprotein</keyword>
<evidence type="ECO:0000256" key="15">
    <source>
        <dbReference type="RuleBase" id="RU003946"/>
    </source>
</evidence>
<dbReference type="PANTHER" id="PTHR11596">
    <property type="entry name" value="ALKALINE PHOSPHATASE"/>
    <property type="match status" value="1"/>
</dbReference>
<keyword evidence="10" id="KW-0472">Membrane</keyword>
<keyword evidence="8 14" id="KW-0862">Zinc</keyword>
<feature type="binding site" evidence="14">
    <location>
        <position position="255"/>
    </location>
    <ligand>
        <name>Mg(2+)</name>
        <dbReference type="ChEBI" id="CHEBI:18420"/>
    </ligand>
</feature>
<reference evidence="17 18" key="1">
    <citation type="submission" date="2015-07" db="EMBL/GenBank/DDBJ databases">
        <title>The genome of Melipona quadrifasciata.</title>
        <authorList>
            <person name="Pan H."/>
            <person name="Kapheim K."/>
        </authorList>
    </citation>
    <scope>NUCLEOTIDE SEQUENCE [LARGE SCALE GENOMIC DNA]</scope>
    <source>
        <strain evidence="17">0111107301</strain>
        <tissue evidence="17">Whole body</tissue>
    </source>
</reference>
<dbReference type="PRINTS" id="PR00113">
    <property type="entry name" value="ALKPHPHTASE"/>
</dbReference>
<feature type="binding site" evidence="14">
    <location>
        <position position="540"/>
    </location>
    <ligand>
        <name>Zn(2+)</name>
        <dbReference type="ChEBI" id="CHEBI:29105"/>
        <label>2</label>
    </ligand>
</feature>
<feature type="binding site" evidence="14">
    <location>
        <position position="456"/>
    </location>
    <ligand>
        <name>Zn(2+)</name>
        <dbReference type="ChEBI" id="CHEBI:29105"/>
        <label>2</label>
    </ligand>
</feature>
<feature type="binding site" evidence="14">
    <location>
        <position position="455"/>
    </location>
    <ligand>
        <name>Zn(2+)</name>
        <dbReference type="ChEBI" id="CHEBI:29105"/>
        <label>2</label>
    </ligand>
</feature>
<evidence type="ECO:0000256" key="16">
    <source>
        <dbReference type="RuleBase" id="RU003947"/>
    </source>
</evidence>
<evidence type="ECO:0000256" key="1">
    <source>
        <dbReference type="ARBA" id="ARBA00004609"/>
    </source>
</evidence>
<protein>
    <recommendedName>
        <fullName evidence="3 16">Alkaline phosphatase</fullName>
        <ecNumber evidence="3 16">3.1.3.1</ecNumber>
    </recommendedName>
</protein>
<feature type="binding site" evidence="14">
    <location>
        <position position="409"/>
    </location>
    <ligand>
        <name>Mg(2+)</name>
        <dbReference type="ChEBI" id="CHEBI:18420"/>
    </ligand>
</feature>
<evidence type="ECO:0000256" key="3">
    <source>
        <dbReference type="ARBA" id="ARBA00012647"/>
    </source>
</evidence>
<dbReference type="PANTHER" id="PTHR11596:SF83">
    <property type="entry name" value="ALKALINE PHOSPHATASE 4"/>
    <property type="match status" value="1"/>
</dbReference>
<evidence type="ECO:0000256" key="12">
    <source>
        <dbReference type="ARBA" id="ARBA00023288"/>
    </source>
</evidence>
<dbReference type="InterPro" id="IPR018299">
    <property type="entry name" value="Alkaline_phosphatase_AS"/>
</dbReference>
<evidence type="ECO:0000313" key="18">
    <source>
        <dbReference type="Proteomes" id="UP000053105"/>
    </source>
</evidence>
<feature type="binding site" evidence="14">
    <location>
        <position position="257"/>
    </location>
    <ligand>
        <name>Mg(2+)</name>
        <dbReference type="ChEBI" id="CHEBI:18420"/>
    </ligand>
</feature>
<dbReference type="EMBL" id="KQ435794">
    <property type="protein sequence ID" value="KOX74128.1"/>
    <property type="molecule type" value="Genomic_DNA"/>
</dbReference>
<dbReference type="GO" id="GO:0098552">
    <property type="term" value="C:side of membrane"/>
    <property type="evidence" value="ECO:0007669"/>
    <property type="project" value="UniProtKB-KW"/>
</dbReference>
<dbReference type="SUPFAM" id="SSF53649">
    <property type="entry name" value="Alkaline phosphatase-like"/>
    <property type="match status" value="1"/>
</dbReference>
<feature type="binding site" evidence="14">
    <location>
        <position position="414"/>
    </location>
    <ligand>
        <name>Zn(2+)</name>
        <dbReference type="ChEBI" id="CHEBI:29105"/>
        <label>2</label>
    </ligand>
</feature>
<dbReference type="CDD" id="cd16012">
    <property type="entry name" value="ALP"/>
    <property type="match status" value="1"/>
</dbReference>
<evidence type="ECO:0000256" key="4">
    <source>
        <dbReference type="ARBA" id="ARBA00022475"/>
    </source>
</evidence>
<comment type="cofactor">
    <cofactor evidence="14">
        <name>Zn(2+)</name>
        <dbReference type="ChEBI" id="CHEBI:29105"/>
    </cofactor>
    <text evidence="14">Binds 2 Zn(2+) ions.</text>
</comment>
<name>A0A0N1ITJ8_9HYME</name>
<dbReference type="InterPro" id="IPR017850">
    <property type="entry name" value="Alkaline_phosphatase_core_sf"/>
</dbReference>
<dbReference type="Pfam" id="PF00245">
    <property type="entry name" value="Alk_phosphatase"/>
    <property type="match status" value="1"/>
</dbReference>
<dbReference type="InterPro" id="IPR001952">
    <property type="entry name" value="Alkaline_phosphatase"/>
</dbReference>
<comment type="catalytic activity">
    <reaction evidence="16">
        <text>a phosphate monoester + H2O = an alcohol + phosphate</text>
        <dbReference type="Rhea" id="RHEA:15017"/>
        <dbReference type="ChEBI" id="CHEBI:15377"/>
        <dbReference type="ChEBI" id="CHEBI:30879"/>
        <dbReference type="ChEBI" id="CHEBI:43474"/>
        <dbReference type="ChEBI" id="CHEBI:67140"/>
        <dbReference type="EC" id="3.1.3.1"/>
    </reaction>
</comment>
<dbReference type="OrthoDB" id="5818554at2759"/>
<evidence type="ECO:0000256" key="6">
    <source>
        <dbReference type="ARBA" id="ARBA00022723"/>
    </source>
</evidence>
<dbReference type="Gene3D" id="3.40.720.10">
    <property type="entry name" value="Alkaline Phosphatase, subunit A"/>
    <property type="match status" value="1"/>
</dbReference>
<comment type="similarity">
    <text evidence="2 15">Belongs to the alkaline phosphatase family.</text>
</comment>
<evidence type="ECO:0000256" key="13">
    <source>
        <dbReference type="PIRSR" id="PIRSR601952-1"/>
    </source>
</evidence>
<evidence type="ECO:0000256" key="2">
    <source>
        <dbReference type="ARBA" id="ARBA00005984"/>
    </source>
</evidence>
<dbReference type="GO" id="GO:0004035">
    <property type="term" value="F:alkaline phosphatase activity"/>
    <property type="evidence" value="ECO:0007669"/>
    <property type="project" value="UniProtKB-EC"/>
</dbReference>
<comment type="cofactor">
    <cofactor evidence="14">
        <name>Mg(2+)</name>
        <dbReference type="ChEBI" id="CHEBI:18420"/>
    </cofactor>
    <text evidence="14">Binds 1 Mg(2+) ion.</text>
</comment>
<keyword evidence="5" id="KW-0336">GPI-anchor</keyword>
<evidence type="ECO:0000256" key="14">
    <source>
        <dbReference type="PIRSR" id="PIRSR601952-2"/>
    </source>
</evidence>
<dbReference type="STRING" id="166423.A0A0N1ITJ8"/>
<evidence type="ECO:0000256" key="9">
    <source>
        <dbReference type="ARBA" id="ARBA00022842"/>
    </source>
</evidence>
<proteinExistence type="inferred from homology"/>
<gene>
    <name evidence="17" type="ORF">WN51_14208</name>
</gene>
<keyword evidence="9 14" id="KW-0460">Magnesium</keyword>
<evidence type="ECO:0000313" key="17">
    <source>
        <dbReference type="EMBL" id="KOX74128.1"/>
    </source>
</evidence>
<evidence type="ECO:0000256" key="10">
    <source>
        <dbReference type="ARBA" id="ARBA00023136"/>
    </source>
</evidence>
<dbReference type="PROSITE" id="PS00123">
    <property type="entry name" value="ALKALINE_PHOSPHATASE"/>
    <property type="match status" value="1"/>
</dbReference>
<comment type="subcellular location">
    <subcellularLocation>
        <location evidence="1">Cell membrane</location>
        <topology evidence="1">Lipid-anchor</topology>
        <topology evidence="1">GPI-anchor</topology>
    </subcellularLocation>
</comment>
<accession>A0A0N1ITJ8</accession>
<dbReference type="GO" id="GO:0046872">
    <property type="term" value="F:metal ion binding"/>
    <property type="evidence" value="ECO:0007669"/>
    <property type="project" value="UniProtKB-KW"/>
</dbReference>
<feature type="binding site" evidence="14">
    <location>
        <position position="418"/>
    </location>
    <ligand>
        <name>Zn(2+)</name>
        <dbReference type="ChEBI" id="CHEBI:29105"/>
        <label>2</label>
    </ligand>
</feature>
<evidence type="ECO:0000256" key="5">
    <source>
        <dbReference type="ARBA" id="ARBA00022622"/>
    </source>
</evidence>
<dbReference type="GO" id="GO:0005886">
    <property type="term" value="C:plasma membrane"/>
    <property type="evidence" value="ECO:0007669"/>
    <property type="project" value="UniProtKB-SubCell"/>
</dbReference>